<organism evidence="5 6">
    <name type="scientific">Chelonobacter oris</name>
    <dbReference type="NCBI Taxonomy" id="505317"/>
    <lineage>
        <taxon>Bacteria</taxon>
        <taxon>Pseudomonadati</taxon>
        <taxon>Pseudomonadota</taxon>
        <taxon>Gammaproteobacteria</taxon>
        <taxon>Pasteurellales</taxon>
        <taxon>Pasteurellaceae</taxon>
        <taxon>Chelonobacter</taxon>
    </lineage>
</organism>
<dbReference type="OrthoDB" id="9775224at2"/>
<comment type="similarity">
    <text evidence="1">Belongs to the polyphosphate kinase 2 (PPK2) family. Class I subfamily.</text>
</comment>
<evidence type="ECO:0000256" key="3">
    <source>
        <dbReference type="ARBA" id="ARBA00022777"/>
    </source>
</evidence>
<evidence type="ECO:0000256" key="1">
    <source>
        <dbReference type="ARBA" id="ARBA00009924"/>
    </source>
</evidence>
<accession>A0A0A3AK58</accession>
<dbReference type="InterPro" id="IPR027417">
    <property type="entry name" value="P-loop_NTPase"/>
</dbReference>
<dbReference type="GO" id="GO:0006797">
    <property type="term" value="P:polyphosphate metabolic process"/>
    <property type="evidence" value="ECO:0007669"/>
    <property type="project" value="InterPro"/>
</dbReference>
<dbReference type="InterPro" id="IPR022488">
    <property type="entry name" value="PPK2-related"/>
</dbReference>
<dbReference type="Gene3D" id="3.40.50.300">
    <property type="entry name" value="P-loop containing nucleotide triphosphate hydrolases"/>
    <property type="match status" value="1"/>
</dbReference>
<dbReference type="AlphaFoldDB" id="A0A0A3AK58"/>
<dbReference type="SUPFAM" id="SSF52540">
    <property type="entry name" value="P-loop containing nucleoside triphosphate hydrolases"/>
    <property type="match status" value="1"/>
</dbReference>
<dbReference type="EMBL" id="JSUM01000014">
    <property type="protein sequence ID" value="KGQ69773.1"/>
    <property type="molecule type" value="Genomic_DNA"/>
</dbReference>
<keyword evidence="6" id="KW-1185">Reference proteome</keyword>
<sequence length="271" mass="31952">MAFDIEHYRIDGKKPFNINTFSTNGKKEIAESKEKRNAILTALSPELDRLQDLLYAEHQRKILIVLQGMDTSGKDGTIRAVFQSVDPLAVRTAYFKAPTTNELDRDYLWRVHNVVPRRGEMVIFNRSHYEDVLVTKVKGWINNEEEKRRLQHIRDFERLLTETGTVILKFFLHISKDEQRTRLQERLDNPEKNWKFNLGDLDDRKLWDDFQQQYQRVINKTATDYAPWYVIPADSKSARNVIIMKILLQVLNGLNMQYPKVDTEGWPDTIE</sequence>
<dbReference type="NCBIfam" id="TIGR03709">
    <property type="entry name" value="PPK2_rel_1"/>
    <property type="match status" value="1"/>
</dbReference>
<comment type="caution">
    <text evidence="5">The sequence shown here is derived from an EMBL/GenBank/DDBJ whole genome shotgun (WGS) entry which is preliminary data.</text>
</comment>
<reference evidence="5 6" key="1">
    <citation type="submission" date="2014-11" db="EMBL/GenBank/DDBJ databases">
        <title>Draft genome sequence of Chelonobacter oris 1662T, associated with respiratory disease in Hermann's Tortoises.</title>
        <authorList>
            <person name="Kudirkiene E."/>
            <person name="Hansen M.J."/>
            <person name="Bojesen A.M."/>
        </authorList>
    </citation>
    <scope>NUCLEOTIDE SEQUENCE [LARGE SCALE GENOMIC DNA]</scope>
    <source>
        <strain evidence="5 6">1662</strain>
    </source>
</reference>
<dbReference type="PANTHER" id="PTHR34383:SF3">
    <property type="entry name" value="POLYPHOSPHATE:AMP PHOSPHOTRANSFERASE"/>
    <property type="match status" value="1"/>
</dbReference>
<keyword evidence="3 5" id="KW-0418">Kinase</keyword>
<proteinExistence type="inferred from homology"/>
<dbReference type="Proteomes" id="UP000030380">
    <property type="component" value="Unassembled WGS sequence"/>
</dbReference>
<feature type="domain" description="Polyphosphate kinase-2-related" evidence="4">
    <location>
        <begin position="32"/>
        <end position="254"/>
    </location>
</feature>
<evidence type="ECO:0000313" key="5">
    <source>
        <dbReference type="EMBL" id="KGQ69773.1"/>
    </source>
</evidence>
<dbReference type="STRING" id="505317.OA57_09030"/>
<dbReference type="InterPro" id="IPR016898">
    <property type="entry name" value="Polyphosphate_phosphotransfera"/>
</dbReference>
<dbReference type="PANTHER" id="PTHR34383">
    <property type="entry name" value="POLYPHOSPHATE:AMP PHOSPHOTRANSFERASE-RELATED"/>
    <property type="match status" value="1"/>
</dbReference>
<dbReference type="RefSeq" id="WP_034616631.1">
    <property type="nucleotide sequence ID" value="NZ_JSUM01000014.1"/>
</dbReference>
<dbReference type="PIRSF" id="PIRSF028756">
    <property type="entry name" value="PPK2_prd"/>
    <property type="match status" value="1"/>
</dbReference>
<name>A0A0A3AK58_9PAST</name>
<evidence type="ECO:0000256" key="2">
    <source>
        <dbReference type="ARBA" id="ARBA00022679"/>
    </source>
</evidence>
<evidence type="ECO:0000259" key="4">
    <source>
        <dbReference type="Pfam" id="PF03976"/>
    </source>
</evidence>
<gene>
    <name evidence="5" type="ORF">OA57_09030</name>
</gene>
<dbReference type="Pfam" id="PF03976">
    <property type="entry name" value="PPK2"/>
    <property type="match status" value="1"/>
</dbReference>
<dbReference type="GO" id="GO:0008976">
    <property type="term" value="F:polyphosphate kinase activity"/>
    <property type="evidence" value="ECO:0007669"/>
    <property type="project" value="InterPro"/>
</dbReference>
<dbReference type="InterPro" id="IPR022300">
    <property type="entry name" value="PPK2-rel_1"/>
</dbReference>
<keyword evidence="2" id="KW-0808">Transferase</keyword>
<protein>
    <submittedName>
        <fullName evidence="5">Polyphosphate kinase</fullName>
    </submittedName>
</protein>
<evidence type="ECO:0000313" key="6">
    <source>
        <dbReference type="Proteomes" id="UP000030380"/>
    </source>
</evidence>